<dbReference type="Gene3D" id="1.10.167.10">
    <property type="entry name" value="Regulator of G-protein Signalling 4, domain 2"/>
    <property type="match status" value="1"/>
</dbReference>
<dbReference type="Pfam" id="PF08628">
    <property type="entry name" value="Nexin_C"/>
    <property type="match status" value="1"/>
</dbReference>
<dbReference type="InterPro" id="IPR036871">
    <property type="entry name" value="PX_dom_sf"/>
</dbReference>
<dbReference type="PANTHER" id="PTHR22775:SF3">
    <property type="entry name" value="SORTING NEXIN-13"/>
    <property type="match status" value="1"/>
</dbReference>
<feature type="domain" description="PX" evidence="3">
    <location>
        <begin position="643"/>
        <end position="765"/>
    </location>
</feature>
<keyword evidence="2" id="KW-0472">Membrane</keyword>
<sequence length="978" mass="112671">MLSKGVQLGLATVILWLHFYPFHAVIFVCGAVFAIVACFIVSISVPSAQFNNRPNPKRKFRFLSYPEWERRTESLKANFHDDCPTIVDSKKLSASISELLDIIINEFINSWFSQISSSPLFAQDVKVELSHVSKCIARKLQKIDYAKLVTFKLLPLFNNHYLTYASAHTNMDGTAEILARFNNGNLHVGVTLEQSEKKEKNIQEKTYLRGQIKKLLTKTFSDGEKSNDIVLMFVTEVLACTILDNVFNLLTDPDFLNLQFIKFIGDSLKRRNQVKELRSALEEHTMSSISADNNVADRTIHEIESSLQDIFIQDDTKERTVIQLDNEKKQSAKSDRLVALLKSPVESTAFEQYLKWKNKLYLLTFWRKVEQSTAPLMDDVQMPTSLSLTKEECIDIREEYFSSGLISIDDTNLENFGRLDANESFQHPSCFQVCKDALITLHEKVFQDLFSEYYFNFLLTEVDSYEGKKDVGENEAIVHQIEDKFATIMSDPKYDVAKGYSDGFQGKSPATGINERSMLSRNDRYSRLFEDDEPSSEDDDESDELDTDSDSIIMKEGSESMELAGPGNLHLAEKIPQIEKEIENLKRQLIYLEPLLQKAQLTNNQSKLKVLLKSKTGVQKDIAFKELQKQQYIVQESDNSLFGKSKVSILSVVHENEKGKQFVMYIIEVQKFSTEEPNVVKAGWVVARRYSQFHRLHGYLKHRYPQVSSLNFPQKSISVLKFQQKNITESRRHQLEAYLGALIEIPEVCSDMAFRSFLSSENFQLGKRQSFDEPKKLSALFGYKWYLGSPSNRNMVYNQCSSTPSDANGGILENRREMEKELRQFDERSTGKPLFIKPICDMIITIFNLHWLKGRALVVILQQFFGTAVENKVYEVVETHLNEPSICNWLIVLRELLFPNGRFKLDPEVRTKQQKLQAYQEAKQFFETFMTETWSKIFGSENTINAAITLFHMLQVNQLNKHLMFQIFDEILDELCSE</sequence>
<evidence type="ECO:0000256" key="1">
    <source>
        <dbReference type="ARBA" id="ARBA00010883"/>
    </source>
</evidence>
<dbReference type="Gene3D" id="3.30.1520.10">
    <property type="entry name" value="Phox-like domain"/>
    <property type="match status" value="1"/>
</dbReference>
<dbReference type="eggNOG" id="KOG2101">
    <property type="taxonomic scope" value="Eukaryota"/>
</dbReference>
<evidence type="ECO:0000259" key="3">
    <source>
        <dbReference type="PROSITE" id="PS50195"/>
    </source>
</evidence>
<evidence type="ECO:0000313" key="5">
    <source>
        <dbReference type="EMBL" id="CCG20667.1"/>
    </source>
</evidence>
<keyword evidence="2" id="KW-0812">Transmembrane</keyword>
<dbReference type="PROSITE" id="PS51207">
    <property type="entry name" value="PXA"/>
    <property type="match status" value="1"/>
</dbReference>
<dbReference type="InterPro" id="IPR001683">
    <property type="entry name" value="PX_dom"/>
</dbReference>
<dbReference type="InterPro" id="IPR036305">
    <property type="entry name" value="RGS_sf"/>
</dbReference>
<dbReference type="KEGG" id="cot:CORT_0A02770"/>
<proteinExistence type="inferred from homology"/>
<dbReference type="Proteomes" id="UP000005018">
    <property type="component" value="Chromosome 1"/>
</dbReference>
<dbReference type="RefSeq" id="XP_003866107.1">
    <property type="nucleotide sequence ID" value="XM_003866059.1"/>
</dbReference>
<dbReference type="SUPFAM" id="SSF64268">
    <property type="entry name" value="PX domain"/>
    <property type="match status" value="1"/>
</dbReference>
<dbReference type="SMART" id="SM00312">
    <property type="entry name" value="PX"/>
    <property type="match status" value="1"/>
</dbReference>
<feature type="transmembrane region" description="Helical" evidence="2">
    <location>
        <begin position="20"/>
        <end position="43"/>
    </location>
</feature>
<dbReference type="SUPFAM" id="SSF48097">
    <property type="entry name" value="Regulator of G-protein signaling, RGS"/>
    <property type="match status" value="1"/>
</dbReference>
<reference evidence="5 6" key="1">
    <citation type="journal article" date="2012" name="PLoS ONE">
        <title>Sequence and analysis of the genome of the pathogenic yeast Candida orthopsilosis.</title>
        <authorList>
            <person name="Riccombeni A."/>
            <person name="Vidanes G."/>
            <person name="Proux-Wera E."/>
            <person name="Wolfe K.H."/>
            <person name="Butler G."/>
        </authorList>
    </citation>
    <scope>NUCLEOTIDE SEQUENCE [LARGE SCALE GENOMIC DNA]</scope>
    <source>
        <strain evidence="5 6">Co 90-125</strain>
    </source>
</reference>
<dbReference type="Pfam" id="PF00787">
    <property type="entry name" value="PX"/>
    <property type="match status" value="1"/>
</dbReference>
<name>H8WW43_CANO9</name>
<keyword evidence="6" id="KW-1185">Reference proteome</keyword>
<comment type="similarity">
    <text evidence="1">Belongs to the sorting nexin family.</text>
</comment>
<dbReference type="SMART" id="SM00313">
    <property type="entry name" value="PXA"/>
    <property type="match status" value="1"/>
</dbReference>
<dbReference type="PANTHER" id="PTHR22775">
    <property type="entry name" value="SORTING NEXIN"/>
    <property type="match status" value="1"/>
</dbReference>
<protein>
    <submittedName>
        <fullName evidence="5">Mdm1 protein</fullName>
    </submittedName>
</protein>
<keyword evidence="2" id="KW-1133">Transmembrane helix</keyword>
<dbReference type="InterPro" id="IPR044926">
    <property type="entry name" value="RGS_subdomain_2"/>
</dbReference>
<dbReference type="GO" id="GO:0035091">
    <property type="term" value="F:phosphatidylinositol binding"/>
    <property type="evidence" value="ECO:0007669"/>
    <property type="project" value="InterPro"/>
</dbReference>
<dbReference type="InterPro" id="IPR013937">
    <property type="entry name" value="Sorting_nexin_C"/>
</dbReference>
<dbReference type="InterPro" id="IPR003114">
    <property type="entry name" value="Phox_assoc"/>
</dbReference>
<accession>H8WW43</accession>
<dbReference type="GeneID" id="14536968"/>
<evidence type="ECO:0000256" key="2">
    <source>
        <dbReference type="SAM" id="Phobius"/>
    </source>
</evidence>
<dbReference type="Pfam" id="PF02194">
    <property type="entry name" value="PXA"/>
    <property type="match status" value="1"/>
</dbReference>
<gene>
    <name evidence="5" type="ORF">CORT_0A02770</name>
</gene>
<dbReference type="EMBL" id="HE681719">
    <property type="protein sequence ID" value="CCG20667.1"/>
    <property type="molecule type" value="Genomic_DNA"/>
</dbReference>
<organism evidence="5 6">
    <name type="scientific">Candida orthopsilosis (strain 90-125)</name>
    <name type="common">Yeast</name>
    <dbReference type="NCBI Taxonomy" id="1136231"/>
    <lineage>
        <taxon>Eukaryota</taxon>
        <taxon>Fungi</taxon>
        <taxon>Dikarya</taxon>
        <taxon>Ascomycota</taxon>
        <taxon>Saccharomycotina</taxon>
        <taxon>Pichiomycetes</taxon>
        <taxon>Debaryomycetaceae</taxon>
        <taxon>Candida/Lodderomyces clade</taxon>
        <taxon>Candida</taxon>
    </lineage>
</organism>
<dbReference type="PROSITE" id="PS50195">
    <property type="entry name" value="PX"/>
    <property type="match status" value="1"/>
</dbReference>
<evidence type="ECO:0000313" key="6">
    <source>
        <dbReference type="Proteomes" id="UP000005018"/>
    </source>
</evidence>
<dbReference type="OrthoDB" id="120967at2759"/>
<dbReference type="CDD" id="cd06876">
    <property type="entry name" value="PX_MDM1p"/>
    <property type="match status" value="1"/>
</dbReference>
<evidence type="ECO:0000259" key="4">
    <source>
        <dbReference type="PROSITE" id="PS51207"/>
    </source>
</evidence>
<dbReference type="AlphaFoldDB" id="H8WW43"/>
<dbReference type="HOGENOM" id="CLU_002131_1_0_1"/>
<feature type="domain" description="PXA" evidence="4">
    <location>
        <begin position="89"/>
        <end position="268"/>
    </location>
</feature>